<keyword evidence="4" id="KW-0472">Membrane</keyword>
<dbReference type="Proteomes" id="UP001420932">
    <property type="component" value="Unassembled WGS sequence"/>
</dbReference>
<evidence type="ECO:0000256" key="6">
    <source>
        <dbReference type="SAM" id="MobiDB-lite"/>
    </source>
</evidence>
<evidence type="ECO:0000313" key="8">
    <source>
        <dbReference type="Proteomes" id="UP001420932"/>
    </source>
</evidence>
<name>A0AAP0ITC5_9MAGN</name>
<protein>
    <recommendedName>
        <fullName evidence="3">BLOC-1-related complex subunit 7</fullName>
    </recommendedName>
</protein>
<keyword evidence="8" id="KW-1185">Reference proteome</keyword>
<dbReference type="InterPro" id="IPR032143">
    <property type="entry name" value="BORCS7"/>
</dbReference>
<comment type="subcellular location">
    <subcellularLocation>
        <location evidence="1">Lysosome membrane</location>
    </subcellularLocation>
</comment>
<gene>
    <name evidence="7" type="ORF">Syun_019018</name>
</gene>
<evidence type="ECO:0000256" key="1">
    <source>
        <dbReference type="ARBA" id="ARBA00004656"/>
    </source>
</evidence>
<comment type="similarity">
    <text evidence="2">Belongs to the BORCS7 family.</text>
</comment>
<comment type="caution">
    <text evidence="7">The sequence shown here is derived from an EMBL/GenBank/DDBJ whole genome shotgun (WGS) entry which is preliminary data.</text>
</comment>
<dbReference type="EMBL" id="JBBNAF010000008">
    <property type="protein sequence ID" value="KAK9121401.1"/>
    <property type="molecule type" value="Genomic_DNA"/>
</dbReference>
<dbReference type="GO" id="GO:0005765">
    <property type="term" value="C:lysosomal membrane"/>
    <property type="evidence" value="ECO:0007669"/>
    <property type="project" value="UniProtKB-SubCell"/>
</dbReference>
<proteinExistence type="inferred from homology"/>
<accession>A0AAP0ITC5</accession>
<sequence length="146" mass="15375">MASPPLASSSSTASKGGGNGGGGGTSSGRDGTAKAAVADQIAQAVQSTSNLLRLMQQSSPSQAHLARLPKNLLAKTASIKNTGQVLQHMPHVISSLDAYMENSLQSVPHLETVIQLLSNMENSQLNSVFHTCRPHEKLDLTEHQHE</sequence>
<evidence type="ECO:0000313" key="7">
    <source>
        <dbReference type="EMBL" id="KAK9121401.1"/>
    </source>
</evidence>
<organism evidence="7 8">
    <name type="scientific">Stephania yunnanensis</name>
    <dbReference type="NCBI Taxonomy" id="152371"/>
    <lineage>
        <taxon>Eukaryota</taxon>
        <taxon>Viridiplantae</taxon>
        <taxon>Streptophyta</taxon>
        <taxon>Embryophyta</taxon>
        <taxon>Tracheophyta</taxon>
        <taxon>Spermatophyta</taxon>
        <taxon>Magnoliopsida</taxon>
        <taxon>Ranunculales</taxon>
        <taxon>Menispermaceae</taxon>
        <taxon>Menispermoideae</taxon>
        <taxon>Cissampelideae</taxon>
        <taxon>Stephania</taxon>
    </lineage>
</organism>
<evidence type="ECO:0000256" key="4">
    <source>
        <dbReference type="ARBA" id="ARBA00023136"/>
    </source>
</evidence>
<evidence type="ECO:0000256" key="2">
    <source>
        <dbReference type="ARBA" id="ARBA00005433"/>
    </source>
</evidence>
<dbReference type="Pfam" id="PF16088">
    <property type="entry name" value="BORCS7"/>
    <property type="match status" value="1"/>
</dbReference>
<feature type="region of interest" description="Disordered" evidence="6">
    <location>
        <begin position="1"/>
        <end position="35"/>
    </location>
</feature>
<dbReference type="AlphaFoldDB" id="A0AAP0ITC5"/>
<keyword evidence="5" id="KW-0458">Lysosome</keyword>
<reference evidence="7 8" key="1">
    <citation type="submission" date="2024-01" db="EMBL/GenBank/DDBJ databases">
        <title>Genome assemblies of Stephania.</title>
        <authorList>
            <person name="Yang L."/>
        </authorList>
    </citation>
    <scope>NUCLEOTIDE SEQUENCE [LARGE SCALE GENOMIC DNA]</scope>
    <source>
        <strain evidence="7">YNDBR</strain>
        <tissue evidence="7">Leaf</tissue>
    </source>
</reference>
<evidence type="ECO:0000256" key="3">
    <source>
        <dbReference type="ARBA" id="ARBA00022295"/>
    </source>
</evidence>
<feature type="compositionally biased region" description="Gly residues" evidence="6">
    <location>
        <begin position="15"/>
        <end position="26"/>
    </location>
</feature>
<evidence type="ECO:0000256" key="5">
    <source>
        <dbReference type="ARBA" id="ARBA00023228"/>
    </source>
</evidence>